<dbReference type="RefSeq" id="WP_070503334.1">
    <property type="nucleotide sequence ID" value="NZ_CAXOGR010000028.1"/>
</dbReference>
<name>A0A4P8KLD2_ENTAV</name>
<dbReference type="Proteomes" id="UP000316316">
    <property type="component" value="Unassembled WGS sequence"/>
</dbReference>
<dbReference type="Gene3D" id="1.10.287.1080">
    <property type="entry name" value="MazG-like"/>
    <property type="match status" value="1"/>
</dbReference>
<reference evidence="1 2" key="1">
    <citation type="submission" date="2017-10" db="EMBL/GenBank/DDBJ databases">
        <title>FDA dAtabase for Regulatory Grade micrObial Sequences (FDA-ARGOS): Supporting development and validation of Infectious Disease Dx tests.</title>
        <authorList>
            <person name="Campos J."/>
            <person name="Goldberg B."/>
            <person name="Tallon L.J."/>
            <person name="Sadzewicz L."/>
            <person name="Sengamalay N."/>
            <person name="Ott S."/>
            <person name="Godinez A."/>
            <person name="Nagaraj S."/>
            <person name="Vyas G."/>
            <person name="Aluvathingal J."/>
            <person name="Nadendla S."/>
            <person name="Geyer C."/>
            <person name="Nandy P."/>
            <person name="Hobson J."/>
            <person name="Sichtig H."/>
        </authorList>
    </citation>
    <scope>NUCLEOTIDE SEQUENCE [LARGE SCALE GENOMIC DNA]</scope>
    <source>
        <strain evidence="1 2">FDAARGOS_185</strain>
    </source>
</reference>
<evidence type="ECO:0000313" key="1">
    <source>
        <dbReference type="EMBL" id="TRZ29185.1"/>
    </source>
</evidence>
<dbReference type="AlphaFoldDB" id="A0A4P8KLD2"/>
<organism evidence="1 2">
    <name type="scientific">Enterococcus avium</name>
    <name type="common">Streptococcus avium</name>
    <dbReference type="NCBI Taxonomy" id="33945"/>
    <lineage>
        <taxon>Bacteria</taxon>
        <taxon>Bacillati</taxon>
        <taxon>Bacillota</taxon>
        <taxon>Bacilli</taxon>
        <taxon>Lactobacillales</taxon>
        <taxon>Enterococcaceae</taxon>
        <taxon>Enterococcus</taxon>
    </lineage>
</organism>
<comment type="caution">
    <text evidence="1">The sequence shown here is derived from an EMBL/GenBank/DDBJ whole genome shotgun (WGS) entry which is preliminary data.</text>
</comment>
<sequence>MDELIQMIEEWSKERGINKADPQKQMLKLYEEIGETSAAVVRDDKDALRDAIGDSVITLLNLALQNDMSLYECVMHAYGEIQGRDGKMINGMFVKSEDLKIG</sequence>
<protein>
    <submittedName>
        <fullName evidence="1">Uncharacterized protein</fullName>
    </submittedName>
</protein>
<dbReference type="SUPFAM" id="SSF101386">
    <property type="entry name" value="all-alpha NTP pyrophosphatases"/>
    <property type="match status" value="1"/>
</dbReference>
<gene>
    <name evidence="1" type="ORF">AUF17_21110</name>
</gene>
<proteinExistence type="predicted"/>
<evidence type="ECO:0000313" key="2">
    <source>
        <dbReference type="Proteomes" id="UP000316316"/>
    </source>
</evidence>
<dbReference type="CDD" id="cd11540">
    <property type="entry name" value="NTP-PPase_u3"/>
    <property type="match status" value="1"/>
</dbReference>
<accession>A0A4P8KLD2</accession>
<dbReference type="EMBL" id="PDXQ01000002">
    <property type="protein sequence ID" value="TRZ29185.1"/>
    <property type="molecule type" value="Genomic_DNA"/>
</dbReference>